<dbReference type="PANTHER" id="PTHR42760">
    <property type="entry name" value="SHORT-CHAIN DEHYDROGENASES/REDUCTASES FAMILY MEMBER"/>
    <property type="match status" value="1"/>
</dbReference>
<dbReference type="GO" id="GO:0016616">
    <property type="term" value="F:oxidoreductase activity, acting on the CH-OH group of donors, NAD or NADP as acceptor"/>
    <property type="evidence" value="ECO:0007669"/>
    <property type="project" value="TreeGrafter"/>
</dbReference>
<dbReference type="InterPro" id="IPR002347">
    <property type="entry name" value="SDR_fam"/>
</dbReference>
<dbReference type="KEGG" id="many:MANY_26400"/>
<proteinExistence type="inferred from homology"/>
<dbReference type="PRINTS" id="PR00080">
    <property type="entry name" value="SDRFAMILY"/>
</dbReference>
<evidence type="ECO:0000313" key="2">
    <source>
        <dbReference type="EMBL" id="BBZ77303.1"/>
    </source>
</evidence>
<organism evidence="2 3">
    <name type="scientific">Mycolicibacterium anyangense</name>
    <dbReference type="NCBI Taxonomy" id="1431246"/>
    <lineage>
        <taxon>Bacteria</taxon>
        <taxon>Bacillati</taxon>
        <taxon>Actinomycetota</taxon>
        <taxon>Actinomycetes</taxon>
        <taxon>Mycobacteriales</taxon>
        <taxon>Mycobacteriaceae</taxon>
        <taxon>Mycolicibacterium</taxon>
    </lineage>
</organism>
<dbReference type="InterPro" id="IPR020904">
    <property type="entry name" value="Sc_DH/Rdtase_CS"/>
</dbReference>
<dbReference type="Gene3D" id="3.40.50.720">
    <property type="entry name" value="NAD(P)-binding Rossmann-like Domain"/>
    <property type="match status" value="1"/>
</dbReference>
<evidence type="ECO:0000313" key="3">
    <source>
        <dbReference type="Proteomes" id="UP000467249"/>
    </source>
</evidence>
<dbReference type="Proteomes" id="UP000467249">
    <property type="component" value="Chromosome"/>
</dbReference>
<accession>A0A6N4WAA4</accession>
<comment type="similarity">
    <text evidence="1">Belongs to the short-chain dehydrogenases/reductases (SDR) family.</text>
</comment>
<dbReference type="PRINTS" id="PR00081">
    <property type="entry name" value="GDHRDH"/>
</dbReference>
<evidence type="ECO:0000256" key="1">
    <source>
        <dbReference type="ARBA" id="ARBA00006484"/>
    </source>
</evidence>
<dbReference type="EMBL" id="AP022620">
    <property type="protein sequence ID" value="BBZ77303.1"/>
    <property type="molecule type" value="Genomic_DNA"/>
</dbReference>
<dbReference type="InterPro" id="IPR036291">
    <property type="entry name" value="NAD(P)-bd_dom_sf"/>
</dbReference>
<sequence>MDVCDPASCEAAAAQAVSEFGRLDILINNAGISAVAPALQQSVSEFRRVIDVNLVGAYQMACACAQVMEPGASIVNVASVMGLSRSLLPQAAYSASKAGLIGLTRDLANQWTGRRGIRVNALAPGFIETEMTAELTPEWRDRLVGACPIPRFAEQREIDAAMLFLASPASSYITATTLVVDGGMTGH</sequence>
<name>A0A6N4WAA4_9MYCO</name>
<protein>
    <submittedName>
        <fullName evidence="2">Uncharacterized protein</fullName>
    </submittedName>
</protein>
<gene>
    <name evidence="2" type="ORF">MANY_26400</name>
</gene>
<dbReference type="AlphaFoldDB" id="A0A6N4WAA4"/>
<reference evidence="2 3" key="1">
    <citation type="journal article" date="2019" name="Emerg. Microbes Infect.">
        <title>Comprehensive subspecies identification of 175 nontuberculous mycobacteria species based on 7547 genomic profiles.</title>
        <authorList>
            <person name="Matsumoto Y."/>
            <person name="Kinjo T."/>
            <person name="Motooka D."/>
            <person name="Nabeya D."/>
            <person name="Jung N."/>
            <person name="Uechi K."/>
            <person name="Horii T."/>
            <person name="Iida T."/>
            <person name="Fujita J."/>
            <person name="Nakamura S."/>
        </authorList>
    </citation>
    <scope>NUCLEOTIDE SEQUENCE [LARGE SCALE GENOMIC DNA]</scope>
    <source>
        <strain evidence="2 3">JCM 30275</strain>
    </source>
</reference>
<keyword evidence="3" id="KW-1185">Reference proteome</keyword>
<dbReference type="Pfam" id="PF13561">
    <property type="entry name" value="adh_short_C2"/>
    <property type="match status" value="1"/>
</dbReference>
<dbReference type="PROSITE" id="PS00061">
    <property type="entry name" value="ADH_SHORT"/>
    <property type="match status" value="1"/>
</dbReference>
<dbReference type="SUPFAM" id="SSF51735">
    <property type="entry name" value="NAD(P)-binding Rossmann-fold domains"/>
    <property type="match status" value="1"/>
</dbReference>